<dbReference type="AlphaFoldDB" id="A0A915Z5D0"/>
<sequence>MNKSFLKLTVTKDSFLGHTISKDYSITKQTSKEFEPDSSIILEQLVLVSDSLWEDTEGKINSTFASFSSRFLCLISSLTLFLFTSSRKGSIVLSSEDFELAGTVSFATMESGISADFLEEKSFHGCLESYLFYRLLRI</sequence>
<evidence type="ECO:0000313" key="2">
    <source>
        <dbReference type="Proteomes" id="UP000684084"/>
    </source>
</evidence>
<dbReference type="OrthoDB" id="2427764at2759"/>
<evidence type="ECO:0000313" key="1">
    <source>
        <dbReference type="EMBL" id="CAB5361305.1"/>
    </source>
</evidence>
<comment type="caution">
    <text evidence="1">The sequence shown here is derived from an EMBL/GenBank/DDBJ whole genome shotgun (WGS) entry which is preliminary data.</text>
</comment>
<reference evidence="1" key="1">
    <citation type="submission" date="2020-05" db="EMBL/GenBank/DDBJ databases">
        <authorList>
            <person name="Rincon C."/>
            <person name="Sanders R I."/>
            <person name="Robbins C."/>
            <person name="Chaturvedi A."/>
        </authorList>
    </citation>
    <scope>NUCLEOTIDE SEQUENCE</scope>
    <source>
        <strain evidence="1">CHB12</strain>
    </source>
</reference>
<gene>
    <name evidence="1" type="ORF">CHRIB12_LOCUS8605</name>
</gene>
<name>A0A915Z5D0_9GLOM</name>
<dbReference type="EMBL" id="CAGKOT010000016">
    <property type="protein sequence ID" value="CAB5361305.1"/>
    <property type="molecule type" value="Genomic_DNA"/>
</dbReference>
<accession>A0A915Z5D0</accession>
<proteinExistence type="predicted"/>
<organism evidence="1 2">
    <name type="scientific">Rhizophagus irregularis</name>
    <dbReference type="NCBI Taxonomy" id="588596"/>
    <lineage>
        <taxon>Eukaryota</taxon>
        <taxon>Fungi</taxon>
        <taxon>Fungi incertae sedis</taxon>
        <taxon>Mucoromycota</taxon>
        <taxon>Glomeromycotina</taxon>
        <taxon>Glomeromycetes</taxon>
        <taxon>Glomerales</taxon>
        <taxon>Glomeraceae</taxon>
        <taxon>Rhizophagus</taxon>
    </lineage>
</organism>
<dbReference type="Proteomes" id="UP000684084">
    <property type="component" value="Unassembled WGS sequence"/>
</dbReference>
<protein>
    <submittedName>
        <fullName evidence="1">Uncharacterized protein</fullName>
    </submittedName>
</protein>